<dbReference type="GO" id="GO:0004375">
    <property type="term" value="F:glycine dehydrogenase (decarboxylating) activity"/>
    <property type="evidence" value="ECO:0007669"/>
    <property type="project" value="UniProtKB-EC"/>
</dbReference>
<dbReference type="Proteomes" id="UP001205890">
    <property type="component" value="Unassembled WGS sequence"/>
</dbReference>
<feature type="domain" description="Aminotransferase class V" evidence="7">
    <location>
        <begin position="185"/>
        <end position="302"/>
    </location>
</feature>
<dbReference type="InterPro" id="IPR015422">
    <property type="entry name" value="PyrdxlP-dep_Trfase_small"/>
</dbReference>
<dbReference type="InterPro" id="IPR000192">
    <property type="entry name" value="Aminotrans_V_dom"/>
</dbReference>
<evidence type="ECO:0000259" key="7">
    <source>
        <dbReference type="Pfam" id="PF00266"/>
    </source>
</evidence>
<comment type="catalytic activity">
    <reaction evidence="5">
        <text>N(6)-[(R)-lipoyl]-L-lysyl-[glycine-cleavage complex H protein] + glycine + H(+) = N(6)-[(R)-S(8)-aminomethyldihydrolipoyl]-L-lysyl-[glycine-cleavage complex H protein] + CO2</text>
        <dbReference type="Rhea" id="RHEA:24304"/>
        <dbReference type="Rhea" id="RHEA-COMP:10494"/>
        <dbReference type="Rhea" id="RHEA-COMP:10495"/>
        <dbReference type="ChEBI" id="CHEBI:15378"/>
        <dbReference type="ChEBI" id="CHEBI:16526"/>
        <dbReference type="ChEBI" id="CHEBI:57305"/>
        <dbReference type="ChEBI" id="CHEBI:83099"/>
        <dbReference type="ChEBI" id="CHEBI:83143"/>
        <dbReference type="EC" id="1.4.4.2"/>
    </reaction>
</comment>
<dbReference type="InterPro" id="IPR015421">
    <property type="entry name" value="PyrdxlP-dep_Trfase_major"/>
</dbReference>
<evidence type="ECO:0000259" key="8">
    <source>
        <dbReference type="Pfam" id="PF21478"/>
    </source>
</evidence>
<dbReference type="PANTHER" id="PTHR11773">
    <property type="entry name" value="GLYCINE DEHYDROGENASE, DECARBOXYLATING"/>
    <property type="match status" value="1"/>
</dbReference>
<accession>A0ABT1LCM3</accession>
<evidence type="ECO:0000256" key="5">
    <source>
        <dbReference type="ARBA" id="ARBA00049026"/>
    </source>
</evidence>
<evidence type="ECO:0000256" key="3">
    <source>
        <dbReference type="ARBA" id="ARBA00022898"/>
    </source>
</evidence>
<evidence type="ECO:0000256" key="1">
    <source>
        <dbReference type="ARBA" id="ARBA00003788"/>
    </source>
</evidence>
<feature type="region of interest" description="Disordered" evidence="6">
    <location>
        <begin position="1"/>
        <end position="20"/>
    </location>
</feature>
<reference evidence="9 10" key="1">
    <citation type="submission" date="2022-07" db="EMBL/GenBank/DDBJ databases">
        <authorList>
            <person name="Li W.-J."/>
            <person name="Deng Q.-Q."/>
        </authorList>
    </citation>
    <scope>NUCLEOTIDE SEQUENCE [LARGE SCALE GENOMIC DNA]</scope>
    <source>
        <strain evidence="9 10">SYSU M60028</strain>
    </source>
</reference>
<dbReference type="PANTHER" id="PTHR11773:SF1">
    <property type="entry name" value="GLYCINE DEHYDROGENASE (DECARBOXYLATING), MITOCHONDRIAL"/>
    <property type="match status" value="1"/>
</dbReference>
<feature type="domain" description="Glycine dehydrogenase C-terminal" evidence="8">
    <location>
        <begin position="379"/>
        <end position="474"/>
    </location>
</feature>
<dbReference type="Pfam" id="PF00266">
    <property type="entry name" value="Aminotran_5"/>
    <property type="match status" value="1"/>
</dbReference>
<dbReference type="InterPro" id="IPR015424">
    <property type="entry name" value="PyrdxlP-dep_Trfase"/>
</dbReference>
<keyword evidence="10" id="KW-1185">Reference proteome</keyword>
<dbReference type="Pfam" id="PF21478">
    <property type="entry name" value="GcvP2_C"/>
    <property type="match status" value="1"/>
</dbReference>
<dbReference type="SUPFAM" id="SSF53383">
    <property type="entry name" value="PLP-dependent transferases"/>
    <property type="match status" value="1"/>
</dbReference>
<keyword evidence="4 9" id="KW-0560">Oxidoreductase</keyword>
<gene>
    <name evidence="9" type="primary">gcvPB</name>
    <name evidence="9" type="ORF">NK718_12040</name>
</gene>
<comment type="caution">
    <text evidence="9">The sequence shown here is derived from an EMBL/GenBank/DDBJ whole genome shotgun (WGS) entry which is preliminary data.</text>
</comment>
<sequence>MLNRQGRPTAAADASGSGRATFTGNRALLQSEALLFEIGRLDTTGVDIDEPEPFTPRLGGLERKGDIGLPGLSEPEAMRHYVRLSQQNYGIDTGLFPLGSCTMKHNPRLNERVARLPGFADVHPLQPVSTVQGALEAMDQLGRWLLELTGMEAVALSPKAGAHGELCGMMAIKAAIEAKGEGATRKVVLVPESAHGTNPATAALIGFEVKAVPAREDGTVDVESVRAMAGPDVAAIMLTNPNTLGLFERDIVDIARILHAAGAYFYCDGANFNAIVGKARPGDLGVDAMHINLHKTFSTPHGGGGPGSGPVVLSPRLAPFAPLPFLTREGGTLGLVEMARDHAGERPFGRLTAFHGQMGMFVRALAYMLSHGADGMKQASEDAVLNANYVRACLSDLLSLPFGDRPCMHEVLFDDTWLKGTGVTTLDFAKAMIDEGYHPMTVYFPLVVHGAMLVEPTESESRASLDLFIATLRDLALSATSGDTERFTGAPYLAPRRRLDETRAARSPVLRWTPPEPVSEAAE</sequence>
<name>A0ABT1LCM3_9HYPH</name>
<dbReference type="Gene3D" id="3.90.1150.10">
    <property type="entry name" value="Aspartate Aminotransferase, domain 1"/>
    <property type="match status" value="1"/>
</dbReference>
<dbReference type="Gene3D" id="3.40.640.10">
    <property type="entry name" value="Type I PLP-dependent aspartate aminotransferase-like (Major domain)"/>
    <property type="match status" value="1"/>
</dbReference>
<dbReference type="EC" id="1.4.4.2" evidence="2"/>
<dbReference type="NCBIfam" id="NF003346">
    <property type="entry name" value="PRK04366.1"/>
    <property type="match status" value="1"/>
</dbReference>
<keyword evidence="3" id="KW-0663">Pyridoxal phosphate</keyword>
<dbReference type="InterPro" id="IPR020581">
    <property type="entry name" value="GDC_P"/>
</dbReference>
<evidence type="ECO:0000313" key="10">
    <source>
        <dbReference type="Proteomes" id="UP001205890"/>
    </source>
</evidence>
<comment type="function">
    <text evidence="1">The glycine cleavage system catalyzes the degradation of glycine. The P protein binds the alpha-amino group of glycine through its pyridoxal phosphate cofactor; CO(2) is released and the remaining methylamine moiety is then transferred to the lipoamide cofactor of the H protein.</text>
</comment>
<protein>
    <recommendedName>
        <fullName evidence="2">glycine dehydrogenase (aminomethyl-transferring)</fullName>
        <ecNumber evidence="2">1.4.4.2</ecNumber>
    </recommendedName>
</protein>
<evidence type="ECO:0000256" key="2">
    <source>
        <dbReference type="ARBA" id="ARBA00012134"/>
    </source>
</evidence>
<evidence type="ECO:0000256" key="4">
    <source>
        <dbReference type="ARBA" id="ARBA00023002"/>
    </source>
</evidence>
<dbReference type="RefSeq" id="WP_254742365.1">
    <property type="nucleotide sequence ID" value="NZ_JANCLU010000010.1"/>
</dbReference>
<dbReference type="InterPro" id="IPR049316">
    <property type="entry name" value="GDC-P_C"/>
</dbReference>
<proteinExistence type="predicted"/>
<organism evidence="9 10">
    <name type="scientific">Alsobacter ponti</name>
    <dbReference type="NCBI Taxonomy" id="2962936"/>
    <lineage>
        <taxon>Bacteria</taxon>
        <taxon>Pseudomonadati</taxon>
        <taxon>Pseudomonadota</taxon>
        <taxon>Alphaproteobacteria</taxon>
        <taxon>Hyphomicrobiales</taxon>
        <taxon>Alsobacteraceae</taxon>
        <taxon>Alsobacter</taxon>
    </lineage>
</organism>
<evidence type="ECO:0000313" key="9">
    <source>
        <dbReference type="EMBL" id="MCP8939250.1"/>
    </source>
</evidence>
<evidence type="ECO:0000256" key="6">
    <source>
        <dbReference type="SAM" id="MobiDB-lite"/>
    </source>
</evidence>
<dbReference type="EMBL" id="JANCLU010000010">
    <property type="protein sequence ID" value="MCP8939250.1"/>
    <property type="molecule type" value="Genomic_DNA"/>
</dbReference>
<dbReference type="Gene3D" id="6.20.440.10">
    <property type="match status" value="1"/>
</dbReference>
<feature type="region of interest" description="Disordered" evidence="6">
    <location>
        <begin position="504"/>
        <end position="523"/>
    </location>
</feature>